<protein>
    <submittedName>
        <fullName evidence="10">Lycopene cyclase domain-containing protein</fullName>
    </submittedName>
</protein>
<evidence type="ECO:0000256" key="4">
    <source>
        <dbReference type="ARBA" id="ARBA00022746"/>
    </source>
</evidence>
<dbReference type="OrthoDB" id="5195186at2"/>
<keyword evidence="4" id="KW-0125">Carotenoid biosynthesis</keyword>
<evidence type="ECO:0000313" key="11">
    <source>
        <dbReference type="Proteomes" id="UP000316167"/>
    </source>
</evidence>
<comment type="pathway">
    <text evidence="2">Carotenoid biosynthesis.</text>
</comment>
<feature type="transmembrane region" description="Helical" evidence="8">
    <location>
        <begin position="35"/>
        <end position="53"/>
    </location>
</feature>
<feature type="transmembrane region" description="Helical" evidence="8">
    <location>
        <begin position="164"/>
        <end position="188"/>
    </location>
</feature>
<comment type="caution">
    <text evidence="10">The sequence shown here is derived from an EMBL/GenBank/DDBJ whole genome shotgun (WGS) entry which is preliminary data.</text>
</comment>
<dbReference type="AlphaFoldDB" id="A0A562SJE8"/>
<evidence type="ECO:0000256" key="2">
    <source>
        <dbReference type="ARBA" id="ARBA00004829"/>
    </source>
</evidence>
<proteinExistence type="predicted"/>
<keyword evidence="5 8" id="KW-1133">Transmembrane helix</keyword>
<feature type="transmembrane region" description="Helical" evidence="8">
    <location>
        <begin position="215"/>
        <end position="232"/>
    </location>
</feature>
<reference evidence="10 11" key="1">
    <citation type="journal article" date="2015" name="Stand. Genomic Sci.">
        <title>Genomic Encyclopedia of Bacterial and Archaeal Type Strains, Phase III: the genomes of soil and plant-associated and newly described type strains.</title>
        <authorList>
            <person name="Whitman W.B."/>
            <person name="Woyke T."/>
            <person name="Klenk H.P."/>
            <person name="Zhou Y."/>
            <person name="Lilburn T.G."/>
            <person name="Beck B.J."/>
            <person name="De Vos P."/>
            <person name="Vandamme P."/>
            <person name="Eisen J.A."/>
            <person name="Garrity G."/>
            <person name="Hugenholtz P."/>
            <person name="Kyrpides N.C."/>
        </authorList>
    </citation>
    <scope>NUCLEOTIDE SEQUENCE [LARGE SCALE GENOMIC DNA]</scope>
    <source>
        <strain evidence="10 11">CGMCC 1.7271</strain>
    </source>
</reference>
<dbReference type="GO" id="GO:0016872">
    <property type="term" value="F:intramolecular lyase activity"/>
    <property type="evidence" value="ECO:0007669"/>
    <property type="project" value="InterPro"/>
</dbReference>
<keyword evidence="6 8" id="KW-0472">Membrane</keyword>
<accession>A0A562SJE8</accession>
<name>A0A562SJE8_9BACT</name>
<dbReference type="Proteomes" id="UP000316167">
    <property type="component" value="Unassembled WGS sequence"/>
</dbReference>
<dbReference type="GO" id="GO:0045436">
    <property type="term" value="F:lycopene beta cyclase activity"/>
    <property type="evidence" value="ECO:0007669"/>
    <property type="project" value="UniProtKB-ARBA"/>
</dbReference>
<feature type="transmembrane region" description="Helical" evidence="8">
    <location>
        <begin position="113"/>
        <end position="129"/>
    </location>
</feature>
<feature type="domain" description="Lycopene cyclase" evidence="9">
    <location>
        <begin position="4"/>
        <end position="97"/>
    </location>
</feature>
<evidence type="ECO:0000313" key="10">
    <source>
        <dbReference type="EMBL" id="TWI81375.1"/>
    </source>
</evidence>
<feature type="domain" description="Lycopene cyclase" evidence="9">
    <location>
        <begin position="132"/>
        <end position="231"/>
    </location>
</feature>
<feature type="transmembrane region" description="Helical" evidence="8">
    <location>
        <begin position="135"/>
        <end position="152"/>
    </location>
</feature>
<evidence type="ECO:0000256" key="1">
    <source>
        <dbReference type="ARBA" id="ARBA00004141"/>
    </source>
</evidence>
<evidence type="ECO:0000256" key="5">
    <source>
        <dbReference type="ARBA" id="ARBA00022989"/>
    </source>
</evidence>
<dbReference type="RefSeq" id="WP_158637380.1">
    <property type="nucleotide sequence ID" value="NZ_VLLE01000004.1"/>
</dbReference>
<organism evidence="10 11">
    <name type="scientific">Lacibacter cauensis</name>
    <dbReference type="NCBI Taxonomy" id="510947"/>
    <lineage>
        <taxon>Bacteria</taxon>
        <taxon>Pseudomonadati</taxon>
        <taxon>Bacteroidota</taxon>
        <taxon>Chitinophagia</taxon>
        <taxon>Chitinophagales</taxon>
        <taxon>Chitinophagaceae</taxon>
        <taxon>Lacibacter</taxon>
    </lineage>
</organism>
<sequence>MHSHYTYLLILLGSIAGPLLLSFDKKVAYYKKWKYLFPALLLPALFFIVWDELKTKAGVWSFSDAHITGMKLSTLPLEELLFFFIVPYCCVFIYECIVCYFPSIKQKSWGKPVLLLMGVLFLVAAVFTYGKAYTYYTSLFNALFIGALFVFPKWFKGFNASAFLLSYLIVVIPFLLVNGLLTGIPVVLYNDAENLGIRIFSFLPWPMNNIPVEDIFYGMLLILMNVAFFERLRSKDVEPQSH</sequence>
<dbReference type="InterPro" id="IPR017825">
    <property type="entry name" value="Lycopene_cyclase_dom"/>
</dbReference>
<dbReference type="GO" id="GO:0016020">
    <property type="term" value="C:membrane"/>
    <property type="evidence" value="ECO:0007669"/>
    <property type="project" value="UniProtKB-SubCell"/>
</dbReference>
<keyword evidence="11" id="KW-1185">Reference proteome</keyword>
<dbReference type="NCBIfam" id="TIGR03462">
    <property type="entry name" value="CarR_dom_SF"/>
    <property type="match status" value="1"/>
</dbReference>
<dbReference type="GO" id="GO:0016117">
    <property type="term" value="P:carotenoid biosynthetic process"/>
    <property type="evidence" value="ECO:0007669"/>
    <property type="project" value="UniProtKB-KW"/>
</dbReference>
<keyword evidence="3 8" id="KW-0812">Transmembrane</keyword>
<feature type="transmembrane region" description="Helical" evidence="8">
    <location>
        <begin position="80"/>
        <end position="101"/>
    </location>
</feature>
<comment type="subcellular location">
    <subcellularLocation>
        <location evidence="1">Membrane</location>
        <topology evidence="1">Multi-pass membrane protein</topology>
    </subcellularLocation>
</comment>
<dbReference type="EMBL" id="VLLE01000004">
    <property type="protein sequence ID" value="TWI81375.1"/>
    <property type="molecule type" value="Genomic_DNA"/>
</dbReference>
<keyword evidence="7" id="KW-0413">Isomerase</keyword>
<evidence type="ECO:0000256" key="6">
    <source>
        <dbReference type="ARBA" id="ARBA00023136"/>
    </source>
</evidence>
<evidence type="ECO:0000259" key="9">
    <source>
        <dbReference type="Pfam" id="PF18916"/>
    </source>
</evidence>
<gene>
    <name evidence="10" type="ORF">IQ13_2393</name>
</gene>
<evidence type="ECO:0000256" key="8">
    <source>
        <dbReference type="SAM" id="Phobius"/>
    </source>
</evidence>
<evidence type="ECO:0000256" key="3">
    <source>
        <dbReference type="ARBA" id="ARBA00022692"/>
    </source>
</evidence>
<feature type="transmembrane region" description="Helical" evidence="8">
    <location>
        <begin position="6"/>
        <end position="23"/>
    </location>
</feature>
<dbReference type="Pfam" id="PF18916">
    <property type="entry name" value="Lycopene_cyc"/>
    <property type="match status" value="2"/>
</dbReference>
<evidence type="ECO:0000256" key="7">
    <source>
        <dbReference type="ARBA" id="ARBA00023235"/>
    </source>
</evidence>